<keyword evidence="1" id="KW-0175">Coiled coil</keyword>
<keyword evidence="3" id="KW-1185">Reference proteome</keyword>
<evidence type="ECO:0000256" key="1">
    <source>
        <dbReference type="SAM" id="Coils"/>
    </source>
</evidence>
<dbReference type="Proteomes" id="UP000242913">
    <property type="component" value="Unassembled WGS sequence"/>
</dbReference>
<organism evidence="2 3">
    <name type="scientific">Onchocerca flexuosa</name>
    <dbReference type="NCBI Taxonomy" id="387005"/>
    <lineage>
        <taxon>Eukaryota</taxon>
        <taxon>Metazoa</taxon>
        <taxon>Ecdysozoa</taxon>
        <taxon>Nematoda</taxon>
        <taxon>Chromadorea</taxon>
        <taxon>Rhabditida</taxon>
        <taxon>Spirurina</taxon>
        <taxon>Spiruromorpha</taxon>
        <taxon>Filarioidea</taxon>
        <taxon>Onchocercidae</taxon>
        <taxon>Onchocerca</taxon>
    </lineage>
</organism>
<feature type="coiled-coil region" evidence="1">
    <location>
        <begin position="52"/>
        <end position="79"/>
    </location>
</feature>
<sequence length="100" mass="11380">MIPMLHFQIARHVCNMYILSKFISLVKMNSCSSLIIACQVHFTEEDYESLSLNSISEILEILDKRLDLAELEGKTLEKELFAVMKQIISDGKKMTVLLSG</sequence>
<dbReference type="EMBL" id="KZ269996">
    <property type="protein sequence ID" value="OZC09182.1"/>
    <property type="molecule type" value="Genomic_DNA"/>
</dbReference>
<reference evidence="2 3" key="1">
    <citation type="submission" date="2015-12" db="EMBL/GenBank/DDBJ databases">
        <title>Draft genome of the nematode, Onchocerca flexuosa.</title>
        <authorList>
            <person name="Mitreva M."/>
        </authorList>
    </citation>
    <scope>NUCLEOTIDE SEQUENCE [LARGE SCALE GENOMIC DNA]</scope>
    <source>
        <strain evidence="2">Red Deer</strain>
    </source>
</reference>
<accession>A0A238BV88</accession>
<protein>
    <submittedName>
        <fullName evidence="2">Uncharacterized protein</fullName>
    </submittedName>
</protein>
<evidence type="ECO:0000313" key="3">
    <source>
        <dbReference type="Proteomes" id="UP000242913"/>
    </source>
</evidence>
<dbReference type="AlphaFoldDB" id="A0A238BV88"/>
<gene>
    <name evidence="2" type="ORF">X798_03726</name>
</gene>
<name>A0A238BV88_9BILA</name>
<proteinExistence type="predicted"/>
<evidence type="ECO:0000313" key="2">
    <source>
        <dbReference type="EMBL" id="OZC09182.1"/>
    </source>
</evidence>